<comment type="subcellular location">
    <subcellularLocation>
        <location evidence="1">Membrane</location>
        <topology evidence="1">Multi-pass membrane protein</topology>
    </subcellularLocation>
</comment>
<comment type="caution">
    <text evidence="6">The sequence shown here is derived from an EMBL/GenBank/DDBJ whole genome shotgun (WGS) entry which is preliminary data.</text>
</comment>
<organism evidence="6 7">
    <name type="scientific">Myceligenerans pegani</name>
    <dbReference type="NCBI Taxonomy" id="2776917"/>
    <lineage>
        <taxon>Bacteria</taxon>
        <taxon>Bacillati</taxon>
        <taxon>Actinomycetota</taxon>
        <taxon>Actinomycetes</taxon>
        <taxon>Micrococcales</taxon>
        <taxon>Promicromonosporaceae</taxon>
        <taxon>Myceligenerans</taxon>
    </lineage>
</organism>
<gene>
    <name evidence="6" type="ORF">IHE71_07505</name>
</gene>
<evidence type="ECO:0000313" key="7">
    <source>
        <dbReference type="Proteomes" id="UP000625527"/>
    </source>
</evidence>
<feature type="transmembrane region" description="Helical" evidence="5">
    <location>
        <begin position="59"/>
        <end position="79"/>
    </location>
</feature>
<dbReference type="InterPro" id="IPR032808">
    <property type="entry name" value="DoxX"/>
</dbReference>
<reference evidence="6 7" key="1">
    <citation type="submission" date="2020-10" db="EMBL/GenBank/DDBJ databases">
        <title>Myceligenerans pegani sp. nov., an endophytic actinomycete isolated from Peganum harmala L. in Xinjiang, China.</title>
        <authorList>
            <person name="Xin L."/>
        </authorList>
    </citation>
    <scope>NUCLEOTIDE SEQUENCE [LARGE SCALE GENOMIC DNA]</scope>
    <source>
        <strain evidence="6 7">TRM65318</strain>
    </source>
</reference>
<evidence type="ECO:0000256" key="1">
    <source>
        <dbReference type="ARBA" id="ARBA00004141"/>
    </source>
</evidence>
<evidence type="ECO:0000256" key="4">
    <source>
        <dbReference type="ARBA" id="ARBA00023136"/>
    </source>
</evidence>
<keyword evidence="2 5" id="KW-0812">Transmembrane</keyword>
<proteinExistence type="predicted"/>
<sequence>MTTTATTPTAPPRALDVTLWIAQGLLALMLIGSGLFKLLTPLAQLAETFPWAGDVAPGVVYAAAAFDILGGLGVLLPSLTRIAPQLTVLAALGCVALLATAAVFHFSRGEGADTPINFVLIALALFVAWGRRSRAPIRARSQAA</sequence>
<evidence type="ECO:0000256" key="2">
    <source>
        <dbReference type="ARBA" id="ARBA00022692"/>
    </source>
</evidence>
<feature type="transmembrane region" description="Helical" evidence="5">
    <location>
        <begin position="112"/>
        <end position="130"/>
    </location>
</feature>
<dbReference type="EMBL" id="JADAQT010000065">
    <property type="protein sequence ID" value="MBE1875551.1"/>
    <property type="molecule type" value="Genomic_DNA"/>
</dbReference>
<accession>A0ABR9MVZ3</accession>
<keyword evidence="4 5" id="KW-0472">Membrane</keyword>
<feature type="transmembrane region" description="Helical" evidence="5">
    <location>
        <begin position="17"/>
        <end position="39"/>
    </location>
</feature>
<keyword evidence="7" id="KW-1185">Reference proteome</keyword>
<dbReference type="Pfam" id="PF13564">
    <property type="entry name" value="DoxX_2"/>
    <property type="match status" value="1"/>
</dbReference>
<name>A0ABR9MVZ3_9MICO</name>
<feature type="transmembrane region" description="Helical" evidence="5">
    <location>
        <begin position="86"/>
        <end position="106"/>
    </location>
</feature>
<dbReference type="Proteomes" id="UP000625527">
    <property type="component" value="Unassembled WGS sequence"/>
</dbReference>
<keyword evidence="3 5" id="KW-1133">Transmembrane helix</keyword>
<evidence type="ECO:0000313" key="6">
    <source>
        <dbReference type="EMBL" id="MBE1875551.1"/>
    </source>
</evidence>
<protein>
    <submittedName>
        <fullName evidence="6">DoxX family protein</fullName>
    </submittedName>
</protein>
<evidence type="ECO:0000256" key="3">
    <source>
        <dbReference type="ARBA" id="ARBA00022989"/>
    </source>
</evidence>
<dbReference type="RefSeq" id="WP_192862117.1">
    <property type="nucleotide sequence ID" value="NZ_JADAQT010000065.1"/>
</dbReference>
<evidence type="ECO:0000256" key="5">
    <source>
        <dbReference type="SAM" id="Phobius"/>
    </source>
</evidence>